<evidence type="ECO:0000313" key="1">
    <source>
        <dbReference type="EMBL" id="KAI3360341.1"/>
    </source>
</evidence>
<protein>
    <submittedName>
        <fullName evidence="1">Uncharacterized protein</fullName>
    </submittedName>
</protein>
<reference evidence="1" key="1">
    <citation type="submission" date="2022-04" db="EMBL/GenBank/DDBJ databases">
        <title>Jade perch genome.</title>
        <authorList>
            <person name="Chao B."/>
        </authorList>
    </citation>
    <scope>NUCLEOTIDE SEQUENCE</scope>
    <source>
        <strain evidence="1">CB-2022</strain>
    </source>
</reference>
<dbReference type="Proteomes" id="UP000831701">
    <property type="component" value="Chromosome 17"/>
</dbReference>
<comment type="caution">
    <text evidence="1">The sequence shown here is derived from an EMBL/GenBank/DDBJ whole genome shotgun (WGS) entry which is preliminary data.</text>
</comment>
<accession>A0ACB8VXL4</accession>
<organism evidence="1 2">
    <name type="scientific">Scortum barcoo</name>
    <name type="common">barcoo grunter</name>
    <dbReference type="NCBI Taxonomy" id="214431"/>
    <lineage>
        <taxon>Eukaryota</taxon>
        <taxon>Metazoa</taxon>
        <taxon>Chordata</taxon>
        <taxon>Craniata</taxon>
        <taxon>Vertebrata</taxon>
        <taxon>Euteleostomi</taxon>
        <taxon>Actinopterygii</taxon>
        <taxon>Neopterygii</taxon>
        <taxon>Teleostei</taxon>
        <taxon>Neoteleostei</taxon>
        <taxon>Acanthomorphata</taxon>
        <taxon>Eupercaria</taxon>
        <taxon>Centrarchiformes</taxon>
        <taxon>Terapontoidei</taxon>
        <taxon>Terapontidae</taxon>
        <taxon>Scortum</taxon>
    </lineage>
</organism>
<gene>
    <name evidence="1" type="ORF">L3Q82_014656</name>
</gene>
<sequence>MEEDYWSASKRFWQTVRRLRRGKQYSANTVYSAGGELLTSTGDIVGRWKKYFEDLLNPTDLPSNEEAEAGDSEVDSSITQAEVTEVVRKLLLGGKAPGVDEIRPEYLKSLDVVGLSWLTHLCNIAWRISRRSKPGAGGSPVWFKIHRISSLLFADDVVLLASSSQDLQHVLERFAAECEAAGMRISTSKSEAMVLDRKRVACPLPGGWRGPASGGGVQDLLSFELLDINIVQELESVPNNTPAAMTLCMSPLPQDGYLQDKSSPSLGLIQEESEVINSIMGYQYQGAVKRWFVDLRVASQLFADDVVLLASSDCELQHALGWFAAEYETLRMRISTSKSEAIVLSRTMCMTGDVLVISRQDFVQVGDVKIPGHREAYGCEVSVLSITSYSSSMALLVSARYVPHAVGSGAEGGGVPAQEEGEDDISRTQFVCETVIRSVTLEEAPDHAPLRGSRAGTVVCPAGQCGSSPSCVKSKTVKTEDSPDCSPSSSKKNQKPPATLKASLPPPLKASLPAPVSVAVIPGPGPSSAPAPLHALPRASTLQEHATTAEGEDSHMERAKKPEEEKEKEGVEKTEGTRSRSSSTSSEDYIIILPDCFDTSRPLGESMYSSALSQPGDIPANTPTDPETPSPDHQGSPPREGKMSAADEGDAAPGTVVSGTSSAYDMLCTSQTLDDEPLTPEVVAPPKAIVTPSPESSGESAVDPLAAREGAEGSELFQNDNASGPEQTQTDNTEATEDTEEDNPEDPRHPGITSGLVKGALSVAASAYKALFTVQGPTQPPVDVSTQETMMAVLVEMGFGDRPLNQRLLNKYNYNLLDVVNELVQMTDNDCLPTSQTAPQRMPSAPALHLSLTHLGEKNTHVRMLFLDFSSAFNTIIPKHLVGKLRLLGFQHSPVQLAGSPQGCVLSPLLFSLMTHDYVPRSATNHIVKFADDTTVVGIIRDDNNLAYREELEQLVRWCEGNNLILNVDKTKEIIVDFRKIQPSHAPLLINNSAVEVVNIGSSLPSVQDIGPQRCVSWTRNIIKDAFTPPPWTFFTSALRKKILQHPVQNHQIMKTQKSVLCLEETRHRSSPGQYHPYNEAWWWQHHAVGMFFSGRNWETSQDRGKMNAAMYRDILDENLLQSALDLRLGRRFIFQQDNDPKHTAKITKEVASGQLCGDGCWDQLGDKIAELEQRITMLYQMQEAEKLVDTISFGPVHTDTTSSQGPLNPFCCCGHKKQGRQGPRKNVSPISLSRIYSTRLNMGNQLTEIAPSTPFHPSFQSSHIVVIGLDSSGKTSLLYQLKLREFVETIPTKGFNMEWIKLAMGNSKTNTTMFQVWDVGGQEKLRPLWKSYTRRTDGLVFVVDAAEAERMEEAKVELHRIARSAENQGVPILILVNKQDLDGAMSASEVEKQLALHELSLSTLHHIQGCSALDAQAFVRVKEMFPTAPILTIPDPQRQFVVEVDASSEGTGAVISQRSEKDNKLHPCAYLSHQMCIQYKRHLSTTSNSQTPNSTMAKTKELSKDTRNKIVDLHQAGKTESAIALKRSFDIEDVGDTPSFSTASSVSTPITPSSSHFIHNHNKANEVRGRGGQSPSLAFNNYNINSLGSTAHCSHVSLSSNPSPVHKSCSIVSSLSFNEGTTNKLAIQNNSSSVTRAASFQNRLNPNDYSMLSGLGSDNDSLHSSTSSLDYSGGVGGTLTVTKLRSYPSPPPQVEYHQTQTQIQQQHLERDDNLGRNPNLKKFSSHGSVFHSEIGQGQGMMLHVTEASWIPPSTTGLWTFSPTDLSMSSQATSCSSTITLNTGAPQGCVLSPFLYSLFTHDCRPMYGSNSITKFADDITELIVDFRKVKRETHDPIHINGMAVERVSSFKFLGIHISENLSWTANTSSLIKKAHQRLFFLRTLKKNHLSTAILRQLLPVCDREYPNQLHYSLVWELLCGQGTAEGGENRPTHHKDSTSCHRGRPEEAMSTNGHLKFRWKQVKETMAGEDTAEELKMDPTLMEENEEKERGIMAQEQDDEGKSQEKREMEEKNMEKGMEEGEMKKEMELVAEVKVELCQCAPGLQMSFIRGTDLFGYVGIEAVLDQMRSKTMKTGFEFNIMVVGQSGLGKSTLVNTLFKSKVSRKSCTPNYEEKISKTVKLLSVSHEVSNKICDYKDLETRFGDQINNENCWDPIVKYINEQYEKYLREELHINRKRRIPDSRVHCCIYFLPATGHRLRPIDVEFMKRLGKIVSIVPVIAKADTLTIEERQEFKERIRQDLATNGIHVYPQAEYDDGPEERISNDRIRESIPFAVVGTDKEHQVNGNKVLGRKTKWGIIEVENAAHCEFSNLRDLLIRSHLQDLKDVTHNIHYETYRVQRLNESNMSFSELGLSTWLLENGTADKCESESHL</sequence>
<proteinExistence type="predicted"/>
<keyword evidence="2" id="KW-1185">Reference proteome</keyword>
<name>A0ACB8VXL4_9TELE</name>
<dbReference type="EMBL" id="CM041547">
    <property type="protein sequence ID" value="KAI3360341.1"/>
    <property type="molecule type" value="Genomic_DNA"/>
</dbReference>
<evidence type="ECO:0000313" key="2">
    <source>
        <dbReference type="Proteomes" id="UP000831701"/>
    </source>
</evidence>